<comment type="caution">
    <text evidence="1">The sequence shown here is derived from an EMBL/GenBank/DDBJ whole genome shotgun (WGS) entry which is preliminary data.</text>
</comment>
<name>A0A438EZ84_VITVI</name>
<dbReference type="EMBL" id="QGNW01001159">
    <property type="protein sequence ID" value="RVW53071.1"/>
    <property type="molecule type" value="Genomic_DNA"/>
</dbReference>
<dbReference type="AlphaFoldDB" id="A0A438EZ84"/>
<organism evidence="1 2">
    <name type="scientific">Vitis vinifera</name>
    <name type="common">Grape</name>
    <dbReference type="NCBI Taxonomy" id="29760"/>
    <lineage>
        <taxon>Eukaryota</taxon>
        <taxon>Viridiplantae</taxon>
        <taxon>Streptophyta</taxon>
        <taxon>Embryophyta</taxon>
        <taxon>Tracheophyta</taxon>
        <taxon>Spermatophyta</taxon>
        <taxon>Magnoliopsida</taxon>
        <taxon>eudicotyledons</taxon>
        <taxon>Gunneridae</taxon>
        <taxon>Pentapetalae</taxon>
        <taxon>rosids</taxon>
        <taxon>Vitales</taxon>
        <taxon>Vitaceae</taxon>
        <taxon>Viteae</taxon>
        <taxon>Vitis</taxon>
    </lineage>
</organism>
<evidence type="ECO:0000313" key="2">
    <source>
        <dbReference type="Proteomes" id="UP000288805"/>
    </source>
</evidence>
<sequence length="87" mass="9267">MASESRLRSKLDTMKATFLILLVGIVTTKTNLGQVCENSLVDLCACAVISYLKNLGPNGLSPACYESLIQIQALEANLGTNVTCLCT</sequence>
<evidence type="ECO:0000313" key="1">
    <source>
        <dbReference type="EMBL" id="RVW53071.1"/>
    </source>
</evidence>
<dbReference type="Proteomes" id="UP000288805">
    <property type="component" value="Unassembled WGS sequence"/>
</dbReference>
<gene>
    <name evidence="1" type="ORF">CK203_072622</name>
</gene>
<proteinExistence type="predicted"/>
<accession>A0A438EZ84</accession>
<reference evidence="1 2" key="1">
    <citation type="journal article" date="2018" name="PLoS Genet.">
        <title>Population sequencing reveals clonal diversity and ancestral inbreeding in the grapevine cultivar Chardonnay.</title>
        <authorList>
            <person name="Roach M.J."/>
            <person name="Johnson D.L."/>
            <person name="Bohlmann J."/>
            <person name="van Vuuren H.J."/>
            <person name="Jones S.J."/>
            <person name="Pretorius I.S."/>
            <person name="Schmidt S.A."/>
            <person name="Borneman A.R."/>
        </authorList>
    </citation>
    <scope>NUCLEOTIDE SEQUENCE [LARGE SCALE GENOMIC DNA]</scope>
    <source>
        <strain evidence="2">cv. Chardonnay</strain>
        <tissue evidence="1">Leaf</tissue>
    </source>
</reference>
<protein>
    <submittedName>
        <fullName evidence="1">Uncharacterized protein</fullName>
    </submittedName>
</protein>